<dbReference type="InterPro" id="IPR004447">
    <property type="entry name" value="Peptidase_S41A"/>
</dbReference>
<dbReference type="SUPFAM" id="SSF52096">
    <property type="entry name" value="ClpP/crotonase"/>
    <property type="match status" value="1"/>
</dbReference>
<sequence>MQKRLTAPMRRCCAMQGRQASRPRRAGAIGPAPCPWRSAIPRSHRASGACRSHVTDGQPAPGEELPTSRTARAEEQQQRALPPPHAAAPGTAAGVEGHPKPQQSSLLHALWAQLGALWPGLAGAPREASHLAAAALASALLLSAAAALQAPPPALAAAAAAAREASSAAVVVDRHSSGGGGGGGFSYSGGPAAVRISGSSSGPVLLALGPQVPGAGSGGRAGGGQQQQQAQQRQSMGWRFDASSEMEDGLLEAARQVTARIDSAFDVLSSGLEGDAEPAEGVQQAAETLINEVWGVVDASYMDARQAGFDRSKWTALRDKALARKYRDMGSAHRAVRDMIARGLPDPYCRWVPPGQFAAMKKYDVTGVGLNLGTAEEYVKKTGRDLPGRRAASDGDVWVVGISKGSAADSAGLEQGDQLVRIGPARTEGLSPFQASSLISGQDEAEGQSGGEGGGGGSVQLAVRKASGRVEEFSVPRPSVQLASPVQYSLQRRAGGRAVGVVAVKSFTARAQRDVAAAVAELQVRGASELELDLRDNRGGLVTEGLEVARLFLGGGAPIVLTESKAMASAPPTAEGAPLTALPLTVLVNDHTASASEILAGALKDNCRAVLVGGRTYGKGLIQSVYELSDSSGLVITVGKYLTPGGVDIDRFGIEPNFKSQPPRGAAEEALSACRLQRDAAGGLIGGGGGGGARGPQELLLTGEGARGGGGGRAAR</sequence>
<feature type="compositionally biased region" description="Gly residues" evidence="4">
    <location>
        <begin position="448"/>
        <end position="458"/>
    </location>
</feature>
<feature type="domain" description="Tail specific protease" evidence="5">
    <location>
        <begin position="468"/>
        <end position="661"/>
    </location>
</feature>
<dbReference type="InParanoid" id="A0A2V0P1Z6"/>
<feature type="region of interest" description="Disordered" evidence="4">
    <location>
        <begin position="1"/>
        <end position="104"/>
    </location>
</feature>
<name>A0A2V0P1Z6_9CHLO</name>
<dbReference type="SUPFAM" id="SSF50156">
    <property type="entry name" value="PDZ domain-like"/>
    <property type="match status" value="1"/>
</dbReference>
<dbReference type="PANTHER" id="PTHR32060">
    <property type="entry name" value="TAIL-SPECIFIC PROTEASE"/>
    <property type="match status" value="1"/>
</dbReference>
<accession>A0A2V0P1Z6</accession>
<proteinExistence type="predicted"/>
<dbReference type="InterPro" id="IPR005151">
    <property type="entry name" value="Tail-specific_protease"/>
</dbReference>
<feature type="compositionally biased region" description="Low complexity" evidence="4">
    <location>
        <begin position="226"/>
        <end position="235"/>
    </location>
</feature>
<keyword evidence="7" id="KW-1185">Reference proteome</keyword>
<feature type="compositionally biased region" description="Gly residues" evidence="4">
    <location>
        <begin position="705"/>
        <end position="716"/>
    </location>
</feature>
<evidence type="ECO:0000313" key="7">
    <source>
        <dbReference type="Proteomes" id="UP000247498"/>
    </source>
</evidence>
<dbReference type="GO" id="GO:0006508">
    <property type="term" value="P:proteolysis"/>
    <property type="evidence" value="ECO:0007669"/>
    <property type="project" value="UniProtKB-KW"/>
</dbReference>
<feature type="region of interest" description="Disordered" evidence="4">
    <location>
        <begin position="439"/>
        <end position="459"/>
    </location>
</feature>
<dbReference type="GO" id="GO:0008236">
    <property type="term" value="F:serine-type peptidase activity"/>
    <property type="evidence" value="ECO:0007669"/>
    <property type="project" value="UniProtKB-KW"/>
</dbReference>
<keyword evidence="1" id="KW-0645">Protease</keyword>
<keyword evidence="2" id="KW-0378">Hydrolase</keyword>
<evidence type="ECO:0000259" key="5">
    <source>
        <dbReference type="SMART" id="SM00245"/>
    </source>
</evidence>
<evidence type="ECO:0000256" key="2">
    <source>
        <dbReference type="ARBA" id="ARBA00022801"/>
    </source>
</evidence>
<protein>
    <recommendedName>
        <fullName evidence="5">Tail specific protease domain-containing protein</fullName>
    </recommendedName>
</protein>
<dbReference type="Gene3D" id="3.30.750.44">
    <property type="match status" value="1"/>
</dbReference>
<dbReference type="InterPro" id="IPR029045">
    <property type="entry name" value="ClpP/crotonase-like_dom_sf"/>
</dbReference>
<dbReference type="Pfam" id="PF03572">
    <property type="entry name" value="Peptidase_S41"/>
    <property type="match status" value="1"/>
</dbReference>
<reference evidence="6 7" key="1">
    <citation type="journal article" date="2018" name="Sci. Rep.">
        <title>Raphidocelis subcapitata (=Pseudokirchneriella subcapitata) provides an insight into genome evolution and environmental adaptations in the Sphaeropleales.</title>
        <authorList>
            <person name="Suzuki S."/>
            <person name="Yamaguchi H."/>
            <person name="Nakajima N."/>
            <person name="Kawachi M."/>
        </authorList>
    </citation>
    <scope>NUCLEOTIDE SEQUENCE [LARGE SCALE GENOMIC DNA]</scope>
    <source>
        <strain evidence="6 7">NIES-35</strain>
    </source>
</reference>
<comment type="caution">
    <text evidence="6">The sequence shown here is derived from an EMBL/GenBank/DDBJ whole genome shotgun (WGS) entry which is preliminary data.</text>
</comment>
<organism evidence="6 7">
    <name type="scientific">Raphidocelis subcapitata</name>
    <dbReference type="NCBI Taxonomy" id="307507"/>
    <lineage>
        <taxon>Eukaryota</taxon>
        <taxon>Viridiplantae</taxon>
        <taxon>Chlorophyta</taxon>
        <taxon>core chlorophytes</taxon>
        <taxon>Chlorophyceae</taxon>
        <taxon>CS clade</taxon>
        <taxon>Sphaeropleales</taxon>
        <taxon>Selenastraceae</taxon>
        <taxon>Raphidocelis</taxon>
    </lineage>
</organism>
<dbReference type="CDD" id="cd07560">
    <property type="entry name" value="Peptidase_S41_CPP"/>
    <property type="match status" value="1"/>
</dbReference>
<dbReference type="Gene3D" id="2.30.42.10">
    <property type="match status" value="1"/>
</dbReference>
<gene>
    <name evidence="6" type="ORF">Rsub_06319</name>
</gene>
<evidence type="ECO:0000256" key="4">
    <source>
        <dbReference type="SAM" id="MobiDB-lite"/>
    </source>
</evidence>
<dbReference type="FunCoup" id="A0A2V0P1Z6">
    <property type="interactions" value="547"/>
</dbReference>
<feature type="region of interest" description="Disordered" evidence="4">
    <location>
        <begin position="686"/>
        <end position="716"/>
    </location>
</feature>
<feature type="region of interest" description="Disordered" evidence="4">
    <location>
        <begin position="214"/>
        <end position="239"/>
    </location>
</feature>
<dbReference type="AlphaFoldDB" id="A0A2V0P1Z6"/>
<dbReference type="InterPro" id="IPR036034">
    <property type="entry name" value="PDZ_sf"/>
</dbReference>
<dbReference type="EMBL" id="BDRX01000042">
    <property type="protein sequence ID" value="GBF93599.1"/>
    <property type="molecule type" value="Genomic_DNA"/>
</dbReference>
<evidence type="ECO:0000256" key="3">
    <source>
        <dbReference type="ARBA" id="ARBA00022825"/>
    </source>
</evidence>
<evidence type="ECO:0000313" key="6">
    <source>
        <dbReference type="EMBL" id="GBF93599.1"/>
    </source>
</evidence>
<feature type="compositionally biased region" description="Gly residues" evidence="4">
    <location>
        <begin position="215"/>
        <end position="225"/>
    </location>
</feature>
<dbReference type="SMART" id="SM00245">
    <property type="entry name" value="TSPc"/>
    <property type="match status" value="1"/>
</dbReference>
<keyword evidence="3" id="KW-0720">Serine protease</keyword>
<dbReference type="STRING" id="307507.A0A2V0P1Z6"/>
<dbReference type="GO" id="GO:0004175">
    <property type="term" value="F:endopeptidase activity"/>
    <property type="evidence" value="ECO:0007669"/>
    <property type="project" value="TreeGrafter"/>
</dbReference>
<dbReference type="PANTHER" id="PTHR32060:SF22">
    <property type="entry name" value="CARBOXYL-TERMINAL-PROCESSING PEPTIDASE 3, CHLOROPLASTIC"/>
    <property type="match status" value="1"/>
</dbReference>
<dbReference type="Proteomes" id="UP000247498">
    <property type="component" value="Unassembled WGS sequence"/>
</dbReference>
<dbReference type="Gene3D" id="3.90.226.10">
    <property type="entry name" value="2-enoyl-CoA Hydratase, Chain A, domain 1"/>
    <property type="match status" value="1"/>
</dbReference>
<evidence type="ECO:0000256" key="1">
    <source>
        <dbReference type="ARBA" id="ARBA00022670"/>
    </source>
</evidence>
<dbReference type="OrthoDB" id="43580at2759"/>